<dbReference type="Proteomes" id="UP001268542">
    <property type="component" value="Unassembled WGS sequence"/>
</dbReference>
<evidence type="ECO:0000256" key="6">
    <source>
        <dbReference type="ARBA" id="ARBA00023136"/>
    </source>
</evidence>
<feature type="region of interest" description="Disordered" evidence="9">
    <location>
        <begin position="515"/>
        <end position="540"/>
    </location>
</feature>
<comment type="caution">
    <text evidence="8">Lacks conserved residue(s) required for the propagation of feature annotation.</text>
</comment>
<keyword evidence="6 8" id="KW-0472">Membrane</keyword>
<feature type="transmembrane region" description="Helical" evidence="8">
    <location>
        <begin position="145"/>
        <end position="170"/>
    </location>
</feature>
<evidence type="ECO:0000256" key="7">
    <source>
        <dbReference type="ARBA" id="ARBA00023315"/>
    </source>
</evidence>
<comment type="pathway">
    <text evidence="8">Protein modification; lipoprotein biosynthesis (N-acyl transfer).</text>
</comment>
<comment type="similarity">
    <text evidence="8">Belongs to the CN hydrolase family. Apolipoprotein N-acyltransferase subfamily.</text>
</comment>
<dbReference type="CDD" id="cd07571">
    <property type="entry name" value="ALP_N-acyl_transferase"/>
    <property type="match status" value="1"/>
</dbReference>
<keyword evidence="5 8" id="KW-1133">Transmembrane helix</keyword>
<sequence length="540" mass="56932">MTSRLPLRLLVAVVAGLVLTAMFEPVGLVVAGPLGVAGYALALRGARVRTALLVSLVFGAVFSFVQLWWMQAVGTGAWIALSLIETAYFLLLGPVVAVLHRLRAWPVLVAPAWVAYEELRAGWPFGGFPWARLSFGVVDTPFAALLPWIGMPGVSLVLALLATTSLWAALRLRDCVGPLDRAGLLRRARLLAAPVAILVVVGVAAALTAYAGPTDGERVRVAAVQGDVGGDGDDVVAVHRQVTRDHATTTEELAADVAAGDADAPAFAVWPENSTAVDPFTDGEAYGEITRAVAALGVPVLVGGMVDAVSDEQVLNQGIVWDPVSGPGDRYAKHHPVPFGEYIPFRNDTLTDIVEQFDLIPRDMLAGVRRSPLDIEGVAVANAICFDVAYDDLFHDQVAAGAQLVTVQTSNAMFIRTHQIDQQFEITRLRAIATGKYVVVAAINGRSGIIAPDGSVVADIGTRERGVVAADVVLNDDVPLGLRVGPWLARGAFAATLLAVLLALVTSSRRIPTVGRSAADRPAGTVEADDPTTAREAAQR</sequence>
<feature type="domain" description="CN hydrolase" evidence="10">
    <location>
        <begin position="219"/>
        <end position="474"/>
    </location>
</feature>
<gene>
    <name evidence="8 11" type="primary">lnt</name>
    <name evidence="11" type="ORF">RDV89_04600</name>
</gene>
<comment type="catalytic activity">
    <reaction evidence="8">
        <text>N-terminal S-1,2-diacyl-sn-glyceryl-L-cysteinyl-[lipoprotein] + a glycerophospholipid = N-acyl-S-1,2-diacyl-sn-glyceryl-L-cysteinyl-[lipoprotein] + a 2-acyl-sn-glycero-3-phospholipid + H(+)</text>
        <dbReference type="Rhea" id="RHEA:48228"/>
        <dbReference type="Rhea" id="RHEA-COMP:14681"/>
        <dbReference type="Rhea" id="RHEA-COMP:14684"/>
        <dbReference type="ChEBI" id="CHEBI:15378"/>
        <dbReference type="ChEBI" id="CHEBI:136912"/>
        <dbReference type="ChEBI" id="CHEBI:140656"/>
        <dbReference type="ChEBI" id="CHEBI:140657"/>
        <dbReference type="ChEBI" id="CHEBI:140660"/>
        <dbReference type="EC" id="2.3.1.269"/>
    </reaction>
</comment>
<comment type="subcellular location">
    <subcellularLocation>
        <location evidence="1 8">Cell membrane</location>
        <topology evidence="1 8">Multi-pass membrane protein</topology>
    </subcellularLocation>
</comment>
<feature type="transmembrane region" description="Helical" evidence="8">
    <location>
        <begin position="190"/>
        <end position="211"/>
    </location>
</feature>
<evidence type="ECO:0000313" key="12">
    <source>
        <dbReference type="Proteomes" id="UP001268542"/>
    </source>
</evidence>
<keyword evidence="2 8" id="KW-1003">Cell membrane</keyword>
<dbReference type="Pfam" id="PF20154">
    <property type="entry name" value="LNT_N"/>
    <property type="match status" value="1"/>
</dbReference>
<evidence type="ECO:0000256" key="8">
    <source>
        <dbReference type="HAMAP-Rule" id="MF_01148"/>
    </source>
</evidence>
<evidence type="ECO:0000256" key="2">
    <source>
        <dbReference type="ARBA" id="ARBA00022475"/>
    </source>
</evidence>
<dbReference type="RefSeq" id="WP_315731751.1">
    <property type="nucleotide sequence ID" value="NZ_JAVYII010000002.1"/>
</dbReference>
<dbReference type="NCBIfam" id="TIGR00546">
    <property type="entry name" value="lnt"/>
    <property type="match status" value="1"/>
</dbReference>
<evidence type="ECO:0000313" key="11">
    <source>
        <dbReference type="EMBL" id="MDT9592332.1"/>
    </source>
</evidence>
<dbReference type="HAMAP" id="MF_01148">
    <property type="entry name" value="Lnt"/>
    <property type="match status" value="1"/>
</dbReference>
<dbReference type="SUPFAM" id="SSF56317">
    <property type="entry name" value="Carbon-nitrogen hydrolase"/>
    <property type="match status" value="1"/>
</dbReference>
<dbReference type="PROSITE" id="PS50263">
    <property type="entry name" value="CN_HYDROLASE"/>
    <property type="match status" value="1"/>
</dbReference>
<comment type="function">
    <text evidence="8">Catalyzes the phospholipid dependent N-acylation of the N-terminal cysteine of apolipoprotein, the last step in lipoprotein maturation.</text>
</comment>
<feature type="transmembrane region" description="Helical" evidence="8">
    <location>
        <begin position="77"/>
        <end position="99"/>
    </location>
</feature>
<dbReference type="InterPro" id="IPR045378">
    <property type="entry name" value="LNT_N"/>
</dbReference>
<protein>
    <recommendedName>
        <fullName evidence="8">Apolipoprotein N-acyltransferase</fullName>
        <shortName evidence="8">ALP N-acyltransferase</shortName>
        <ecNumber evidence="8">2.3.1.269</ecNumber>
    </recommendedName>
</protein>
<dbReference type="InterPro" id="IPR036526">
    <property type="entry name" value="C-N_Hydrolase_sf"/>
</dbReference>
<dbReference type="EMBL" id="JAVYII010000002">
    <property type="protein sequence ID" value="MDT9592332.1"/>
    <property type="molecule type" value="Genomic_DNA"/>
</dbReference>
<organism evidence="11 12">
    <name type="scientific">Nocardioides imazamoxiresistens</name>
    <dbReference type="NCBI Taxonomy" id="3231893"/>
    <lineage>
        <taxon>Bacteria</taxon>
        <taxon>Bacillati</taxon>
        <taxon>Actinomycetota</taxon>
        <taxon>Actinomycetes</taxon>
        <taxon>Propionibacteriales</taxon>
        <taxon>Nocardioidaceae</taxon>
        <taxon>Nocardioides</taxon>
    </lineage>
</organism>
<evidence type="ECO:0000256" key="9">
    <source>
        <dbReference type="SAM" id="MobiDB-lite"/>
    </source>
</evidence>
<proteinExistence type="inferred from homology"/>
<name>A0ABU3PU03_9ACTN</name>
<dbReference type="Pfam" id="PF00795">
    <property type="entry name" value="CN_hydrolase"/>
    <property type="match status" value="1"/>
</dbReference>
<keyword evidence="4 8" id="KW-0812">Transmembrane</keyword>
<evidence type="ECO:0000256" key="5">
    <source>
        <dbReference type="ARBA" id="ARBA00022989"/>
    </source>
</evidence>
<keyword evidence="7 8" id="KW-0012">Acyltransferase</keyword>
<dbReference type="InterPro" id="IPR004563">
    <property type="entry name" value="Apolipo_AcylTrfase"/>
</dbReference>
<dbReference type="PANTHER" id="PTHR38686:SF1">
    <property type="entry name" value="APOLIPOPROTEIN N-ACYLTRANSFERASE"/>
    <property type="match status" value="1"/>
</dbReference>
<evidence type="ECO:0000256" key="1">
    <source>
        <dbReference type="ARBA" id="ARBA00004651"/>
    </source>
</evidence>
<dbReference type="InterPro" id="IPR003010">
    <property type="entry name" value="C-N_Hydrolase"/>
</dbReference>
<accession>A0ABU3PU03</accession>
<feature type="transmembrane region" description="Helical" evidence="8">
    <location>
        <begin position="50"/>
        <end position="70"/>
    </location>
</feature>
<reference evidence="11 12" key="1">
    <citation type="submission" date="2023-08" db="EMBL/GenBank/DDBJ databases">
        <title>Nocardioides seae sp. nov., a bacterium isolated from a soil.</title>
        <authorList>
            <person name="Wang X."/>
        </authorList>
    </citation>
    <scope>NUCLEOTIDE SEQUENCE [LARGE SCALE GENOMIC DNA]</scope>
    <source>
        <strain evidence="11 12">YZH12</strain>
    </source>
</reference>
<dbReference type="Gene3D" id="3.60.110.10">
    <property type="entry name" value="Carbon-nitrogen hydrolase"/>
    <property type="match status" value="1"/>
</dbReference>
<keyword evidence="3 8" id="KW-0808">Transferase</keyword>
<comment type="caution">
    <text evidence="11">The sequence shown here is derived from an EMBL/GenBank/DDBJ whole genome shotgun (WGS) entry which is preliminary data.</text>
</comment>
<evidence type="ECO:0000256" key="3">
    <source>
        <dbReference type="ARBA" id="ARBA00022679"/>
    </source>
</evidence>
<dbReference type="PANTHER" id="PTHR38686">
    <property type="entry name" value="APOLIPOPROTEIN N-ACYLTRANSFERASE"/>
    <property type="match status" value="1"/>
</dbReference>
<evidence type="ECO:0000259" key="10">
    <source>
        <dbReference type="PROSITE" id="PS50263"/>
    </source>
</evidence>
<dbReference type="EC" id="2.3.1.269" evidence="8"/>
<keyword evidence="12" id="KW-1185">Reference proteome</keyword>
<evidence type="ECO:0000256" key="4">
    <source>
        <dbReference type="ARBA" id="ARBA00022692"/>
    </source>
</evidence>